<keyword evidence="2" id="KW-1185">Reference proteome</keyword>
<protein>
    <recommendedName>
        <fullName evidence="3">DUF4177 domain-containing protein</fullName>
    </recommendedName>
</protein>
<dbReference type="RefSeq" id="WP_036692035.1">
    <property type="nucleotide sequence ID" value="NZ_JNVM01000041.1"/>
</dbReference>
<dbReference type="AlphaFoldDB" id="A0A081NUY8"/>
<dbReference type="Proteomes" id="UP000028123">
    <property type="component" value="Unassembled WGS sequence"/>
</dbReference>
<dbReference type="InterPro" id="IPR025234">
    <property type="entry name" value="YjzH-like"/>
</dbReference>
<evidence type="ECO:0000313" key="2">
    <source>
        <dbReference type="Proteomes" id="UP000028123"/>
    </source>
</evidence>
<sequence length="67" mass="7916">MYEYKFVKIDLKLFGNTPKQEYHEIIENHAKEGWRLVQIFAPGTSTYGAASYFEIIFEKAIILKKEE</sequence>
<dbReference type="OrthoDB" id="1739894at2"/>
<dbReference type="Pfam" id="PF13783">
    <property type="entry name" value="DUF4177"/>
    <property type="match status" value="1"/>
</dbReference>
<comment type="caution">
    <text evidence="1">The sequence shown here is derived from an EMBL/GenBank/DDBJ whole genome shotgun (WGS) entry which is preliminary data.</text>
</comment>
<accession>A0A081NUY8</accession>
<evidence type="ECO:0008006" key="3">
    <source>
        <dbReference type="Google" id="ProtNLM"/>
    </source>
</evidence>
<dbReference type="EMBL" id="JNVM01000041">
    <property type="protein sequence ID" value="KEQ22261.1"/>
    <property type="molecule type" value="Genomic_DNA"/>
</dbReference>
<name>A0A081NUY8_9BACL</name>
<reference evidence="1 2" key="1">
    <citation type="submission" date="2014-06" db="EMBL/GenBank/DDBJ databases">
        <title>Draft genome sequence of Paenibacillus sp. MSt1.</title>
        <authorList>
            <person name="Aw Y.K."/>
            <person name="Ong K.S."/>
            <person name="Gan H.M."/>
            <person name="Lee S.M."/>
        </authorList>
    </citation>
    <scope>NUCLEOTIDE SEQUENCE [LARGE SCALE GENOMIC DNA]</scope>
    <source>
        <strain evidence="1 2">MSt1</strain>
    </source>
</reference>
<dbReference type="eggNOG" id="ENOG50331JW">
    <property type="taxonomic scope" value="Bacteria"/>
</dbReference>
<organism evidence="1 2">
    <name type="scientific">Paenibacillus tyrfis</name>
    <dbReference type="NCBI Taxonomy" id="1501230"/>
    <lineage>
        <taxon>Bacteria</taxon>
        <taxon>Bacillati</taxon>
        <taxon>Bacillota</taxon>
        <taxon>Bacilli</taxon>
        <taxon>Bacillales</taxon>
        <taxon>Paenibacillaceae</taxon>
        <taxon>Paenibacillus</taxon>
    </lineage>
</organism>
<evidence type="ECO:0000313" key="1">
    <source>
        <dbReference type="EMBL" id="KEQ22261.1"/>
    </source>
</evidence>
<gene>
    <name evidence="1" type="ORF">ET33_27185</name>
</gene>
<proteinExistence type="predicted"/>